<dbReference type="SUPFAM" id="SSF103190">
    <property type="entry name" value="Sensory domain-like"/>
    <property type="match status" value="1"/>
</dbReference>
<dbReference type="Pfam" id="PF17203">
    <property type="entry name" value="sCache_3_2"/>
    <property type="match status" value="1"/>
</dbReference>
<evidence type="ECO:0000256" key="12">
    <source>
        <dbReference type="ARBA" id="ARBA00023136"/>
    </source>
</evidence>
<dbReference type="FunFam" id="3.60.40.10:FF:000031">
    <property type="entry name" value="PAS sensor protein"/>
    <property type="match status" value="1"/>
</dbReference>
<organism evidence="18 19">
    <name type="scientific">Streptomyces bingchenggensis (strain BCW-1)</name>
    <dbReference type="NCBI Taxonomy" id="749414"/>
    <lineage>
        <taxon>Bacteria</taxon>
        <taxon>Bacillati</taxon>
        <taxon>Actinomycetota</taxon>
        <taxon>Actinomycetes</taxon>
        <taxon>Kitasatosporales</taxon>
        <taxon>Streptomycetaceae</taxon>
        <taxon>Streptomyces</taxon>
    </lineage>
</organism>
<evidence type="ECO:0000259" key="15">
    <source>
        <dbReference type="SMART" id="SM00065"/>
    </source>
</evidence>
<dbReference type="InterPro" id="IPR003594">
    <property type="entry name" value="HATPase_dom"/>
</dbReference>
<evidence type="ECO:0000256" key="2">
    <source>
        <dbReference type="ARBA" id="ARBA00022475"/>
    </source>
</evidence>
<dbReference type="SUPFAM" id="SSF55874">
    <property type="entry name" value="ATPase domain of HSP90 chaperone/DNA topoisomerase II/histidine kinase"/>
    <property type="match status" value="1"/>
</dbReference>
<keyword evidence="8" id="KW-0378">Hydrolase</keyword>
<feature type="compositionally biased region" description="Low complexity" evidence="13">
    <location>
        <begin position="41"/>
        <end position="50"/>
    </location>
</feature>
<dbReference type="SUPFAM" id="SSF81606">
    <property type="entry name" value="PP2C-like"/>
    <property type="match status" value="1"/>
</dbReference>
<dbReference type="RefSeq" id="WP_014178230.1">
    <property type="nucleotide sequence ID" value="NC_016582.1"/>
</dbReference>
<evidence type="ECO:0000313" key="18">
    <source>
        <dbReference type="EMBL" id="ADI08766.1"/>
    </source>
</evidence>
<dbReference type="InterPro" id="IPR036457">
    <property type="entry name" value="PPM-type-like_dom_sf"/>
</dbReference>
<dbReference type="GO" id="GO:0016791">
    <property type="term" value="F:phosphatase activity"/>
    <property type="evidence" value="ECO:0007669"/>
    <property type="project" value="TreeGrafter"/>
</dbReference>
<evidence type="ECO:0000259" key="16">
    <source>
        <dbReference type="SMART" id="SM00091"/>
    </source>
</evidence>
<dbReference type="InterPro" id="IPR052016">
    <property type="entry name" value="Bact_Sigma-Reg"/>
</dbReference>
<dbReference type="GO" id="GO:0005886">
    <property type="term" value="C:plasma membrane"/>
    <property type="evidence" value="ECO:0007669"/>
    <property type="project" value="UniProtKB-SubCell"/>
</dbReference>
<dbReference type="STRING" id="749414.SBI_05646"/>
<keyword evidence="7" id="KW-0418">Kinase</keyword>
<evidence type="ECO:0000256" key="3">
    <source>
        <dbReference type="ARBA" id="ARBA00022553"/>
    </source>
</evidence>
<dbReference type="InterPro" id="IPR003018">
    <property type="entry name" value="GAF"/>
</dbReference>
<gene>
    <name evidence="18" type="ordered locus">SBI_05646</name>
</gene>
<accession>D7CCN5</accession>
<feature type="region of interest" description="Disordered" evidence="13">
    <location>
        <begin position="1"/>
        <end position="152"/>
    </location>
</feature>
<dbReference type="SUPFAM" id="SSF55785">
    <property type="entry name" value="PYP-like sensor domain (PAS domain)"/>
    <property type="match status" value="1"/>
</dbReference>
<dbReference type="EMBL" id="CP002047">
    <property type="protein sequence ID" value="ADI08766.1"/>
    <property type="molecule type" value="Genomic_DNA"/>
</dbReference>
<proteinExistence type="predicted"/>
<dbReference type="eggNOG" id="COG3290">
    <property type="taxonomic scope" value="Bacteria"/>
</dbReference>
<dbReference type="InterPro" id="IPR029151">
    <property type="entry name" value="Sensor-like_sf"/>
</dbReference>
<evidence type="ECO:0000256" key="8">
    <source>
        <dbReference type="ARBA" id="ARBA00022801"/>
    </source>
</evidence>
<evidence type="ECO:0000259" key="17">
    <source>
        <dbReference type="SMART" id="SM00331"/>
    </source>
</evidence>
<dbReference type="InterPro" id="IPR001932">
    <property type="entry name" value="PPM-type_phosphatase-like_dom"/>
</dbReference>
<keyword evidence="4" id="KW-0808">Transferase</keyword>
<dbReference type="eggNOG" id="COG0642">
    <property type="taxonomic scope" value="Bacteria"/>
</dbReference>
<dbReference type="Gene3D" id="3.30.450.20">
    <property type="entry name" value="PAS domain"/>
    <property type="match status" value="2"/>
</dbReference>
<evidence type="ECO:0000313" key="19">
    <source>
        <dbReference type="Proteomes" id="UP000000377"/>
    </source>
</evidence>
<evidence type="ECO:0000256" key="11">
    <source>
        <dbReference type="ARBA" id="ARBA00023012"/>
    </source>
</evidence>
<dbReference type="CDD" id="cd00130">
    <property type="entry name" value="PAS"/>
    <property type="match status" value="1"/>
</dbReference>
<keyword evidence="11" id="KW-0902">Two-component regulatory system</keyword>
<evidence type="ECO:0000256" key="1">
    <source>
        <dbReference type="ARBA" id="ARBA00004651"/>
    </source>
</evidence>
<dbReference type="Gene3D" id="3.30.565.10">
    <property type="entry name" value="Histidine kinase-like ATPase, C-terminal domain"/>
    <property type="match status" value="1"/>
</dbReference>
<comment type="subcellular location">
    <subcellularLocation>
        <location evidence="1">Cell membrane</location>
        <topology evidence="1">Multi-pass membrane protein</topology>
    </subcellularLocation>
</comment>
<evidence type="ECO:0000256" key="9">
    <source>
        <dbReference type="ARBA" id="ARBA00022840"/>
    </source>
</evidence>
<name>D7CCN5_STRBB</name>
<dbReference type="InterPro" id="IPR033463">
    <property type="entry name" value="sCache_3"/>
</dbReference>
<dbReference type="PATRIC" id="fig|749414.3.peg.5826"/>
<dbReference type="InterPro" id="IPR029016">
    <property type="entry name" value="GAF-like_dom_sf"/>
</dbReference>
<evidence type="ECO:0000256" key="7">
    <source>
        <dbReference type="ARBA" id="ARBA00022777"/>
    </source>
</evidence>
<dbReference type="PANTHER" id="PTHR43156:SF2">
    <property type="entry name" value="STAGE II SPORULATION PROTEIN E"/>
    <property type="match status" value="1"/>
</dbReference>
<dbReference type="Pfam" id="PF13581">
    <property type="entry name" value="HATPase_c_2"/>
    <property type="match status" value="1"/>
</dbReference>
<dbReference type="SMART" id="SM00331">
    <property type="entry name" value="PP2C_SIG"/>
    <property type="match status" value="1"/>
</dbReference>
<evidence type="ECO:0000256" key="6">
    <source>
        <dbReference type="ARBA" id="ARBA00022741"/>
    </source>
</evidence>
<keyword evidence="12 14" id="KW-0472">Membrane</keyword>
<dbReference type="HOGENOM" id="CLU_000445_43_3_11"/>
<dbReference type="Pfam" id="PF01590">
    <property type="entry name" value="GAF"/>
    <property type="match status" value="1"/>
</dbReference>
<dbReference type="eggNOG" id="COG2208">
    <property type="taxonomic scope" value="Bacteria"/>
</dbReference>
<dbReference type="Gene3D" id="3.60.40.10">
    <property type="entry name" value="PPM-type phosphatase domain"/>
    <property type="match status" value="1"/>
</dbReference>
<keyword evidence="19" id="KW-1185">Reference proteome</keyword>
<evidence type="ECO:0000256" key="4">
    <source>
        <dbReference type="ARBA" id="ARBA00022679"/>
    </source>
</evidence>
<feature type="transmembrane region" description="Helical" evidence="14">
    <location>
        <begin position="330"/>
        <end position="351"/>
    </location>
</feature>
<evidence type="ECO:0000256" key="14">
    <source>
        <dbReference type="SAM" id="Phobius"/>
    </source>
</evidence>
<dbReference type="InterPro" id="IPR000014">
    <property type="entry name" value="PAS"/>
</dbReference>
<feature type="domain" description="PPM-type phosphatase" evidence="17">
    <location>
        <begin position="693"/>
        <end position="915"/>
    </location>
</feature>
<dbReference type="Pfam" id="PF07228">
    <property type="entry name" value="SpoIIE"/>
    <property type="match status" value="1"/>
</dbReference>
<keyword evidence="2" id="KW-1003">Cell membrane</keyword>
<dbReference type="InterPro" id="IPR035965">
    <property type="entry name" value="PAS-like_dom_sf"/>
</dbReference>
<feature type="domain" description="PAS" evidence="16">
    <location>
        <begin position="372"/>
        <end position="437"/>
    </location>
</feature>
<sequence>MAGSFGPSRVPLARALTDRRRRGRRARPRAKAGPEAGGWAGVEAGAGPCAEVEDGVEAEARVGVGVGEQHGEAIPQPLPESDGGPEPLPEPDGRDRRDLGSDEPGGRAPYSRAPESREPAPETRATVGRVTRPAPASSAPTPSTRPARPARSVRPAVLRGVLRLTRTVASQVFFLQVAVVLLLAVAAAAALVLQSRHDTDLEARRRSLAVAEAFASAPGMVEALRSPDPTAILQPRTERARNRAGVDFIVVLTTDGIRYTHPKAKEIGRHFLGSYRDAAEGDTVMETSTGVLGPSVRAVVPVTDSRGKVVGLVAAGITVKKVSGAVDRQLPILLGGVAAALTLAMGGTALVSGRLRRQTHGLDPGEMTRMYEHHDAVLHAVREGVLIVDGERRLMLANDEARRLFDLPPDAEGRPVADLGFDESTAELLVSGRAATDEVHKAGERLLTVSHRPTDRNGGPPGSVATLRDTTELRALSGKVDLARKRLKLLYDAGLRIGTTLDVVRTAQELTEYAAERFTDYVAVDLVDPVLRGEEPTGAATGSGTTARTSLRRTALSGIREDVPLYPLGGMIRYGPATPQAKGYASGETTVEAVLPDFAGWHEHDPERARAIVDRGIHSMIAVPLRARGVILGIATFMRSEKPEPFEEDDVSLAEELVARAAVSIDNARRYTREHTMAVTLQRSLLPQVLPEQSALDVAYRYLPAESGVGGDWFDVIPLPGARVALVVGDVVGHGLHAAATMGRLRTAVHNFSTLDLPPDEILSHLDDLIARIDQDETSESLEGGGVIIGATCLYAIYDPVSRRCTMARAGHPPPAVVAPDGSVEFSEVPAGPPLGLGTLPFETVELQLPEGSHLVLYTDGLVEKRDRDIEEGLELLRASLSHAGRTPEETCTAVLAEMLPDTPGDDIALIVACTRVLEPERIADWEVPSEPALVSAVRAAVAARLAEWDLGDVAFTTELILSELITNAIRYATGPIRVRLLCDRSLICEVSDTSSTSPHLRYAATEDEGGRGLFLVSRFADRWGTRYTAEGKVIWTEQTLPERGKRRG</sequence>
<dbReference type="Proteomes" id="UP000000377">
    <property type="component" value="Chromosome"/>
</dbReference>
<dbReference type="InterPro" id="IPR036890">
    <property type="entry name" value="HATPase_C_sf"/>
</dbReference>
<evidence type="ECO:0000256" key="10">
    <source>
        <dbReference type="ARBA" id="ARBA00022989"/>
    </source>
</evidence>
<dbReference type="KEGG" id="sbh:SBI_05646"/>
<dbReference type="GO" id="GO:0005524">
    <property type="term" value="F:ATP binding"/>
    <property type="evidence" value="ECO:0007669"/>
    <property type="project" value="UniProtKB-KW"/>
</dbReference>
<dbReference type="GO" id="GO:0000160">
    <property type="term" value="P:phosphorelay signal transduction system"/>
    <property type="evidence" value="ECO:0007669"/>
    <property type="project" value="UniProtKB-KW"/>
</dbReference>
<dbReference type="CDD" id="cd16936">
    <property type="entry name" value="HATPase_RsbW-like"/>
    <property type="match status" value="1"/>
</dbReference>
<dbReference type="FunFam" id="3.30.565.10:FF:000028">
    <property type="entry name" value="PAS sensor protein"/>
    <property type="match status" value="1"/>
</dbReference>
<dbReference type="FunFam" id="3.30.450.40:FF:000035">
    <property type="entry name" value="PAS sensor protein"/>
    <property type="match status" value="1"/>
</dbReference>
<dbReference type="SMART" id="SM00065">
    <property type="entry name" value="GAF"/>
    <property type="match status" value="1"/>
</dbReference>
<protein>
    <submittedName>
        <fullName evidence="18">Magnesium or manganese-dependent protein phosphatase</fullName>
    </submittedName>
</protein>
<reference evidence="18 19" key="1">
    <citation type="journal article" date="2010" name="J. Bacteriol.">
        <title>Genome sequence of the milbemycin-producing bacterium Streptomyces bingchenggensis.</title>
        <authorList>
            <person name="Wang X.J."/>
            <person name="Yan Y.J."/>
            <person name="Zhang B."/>
            <person name="An J."/>
            <person name="Wang J.J."/>
            <person name="Tian J."/>
            <person name="Jiang L."/>
            <person name="Chen Y.H."/>
            <person name="Huang S.X."/>
            <person name="Yin M."/>
            <person name="Zhang J."/>
            <person name="Gao A.L."/>
            <person name="Liu C.X."/>
            <person name="Zhu Z.X."/>
            <person name="Xiang W.S."/>
        </authorList>
    </citation>
    <scope>NUCLEOTIDE SEQUENCE [LARGE SCALE GENOMIC DNA]</scope>
    <source>
        <strain evidence="18 19">BCW-1</strain>
    </source>
</reference>
<keyword evidence="9" id="KW-0067">ATP-binding</keyword>
<keyword evidence="5 14" id="KW-0812">Transmembrane</keyword>
<feature type="domain" description="GAF" evidence="15">
    <location>
        <begin position="492"/>
        <end position="675"/>
    </location>
</feature>
<dbReference type="GO" id="GO:0016301">
    <property type="term" value="F:kinase activity"/>
    <property type="evidence" value="ECO:0007669"/>
    <property type="project" value="UniProtKB-KW"/>
</dbReference>
<dbReference type="SMART" id="SM00091">
    <property type="entry name" value="PAS"/>
    <property type="match status" value="1"/>
</dbReference>
<dbReference type="Gene3D" id="3.30.450.40">
    <property type="match status" value="1"/>
</dbReference>
<feature type="compositionally biased region" description="Basic and acidic residues" evidence="13">
    <location>
        <begin position="91"/>
        <end position="100"/>
    </location>
</feature>
<evidence type="ECO:0000256" key="5">
    <source>
        <dbReference type="ARBA" id="ARBA00022692"/>
    </source>
</evidence>
<keyword evidence="10 14" id="KW-1133">Transmembrane helix</keyword>
<evidence type="ECO:0000256" key="13">
    <source>
        <dbReference type="SAM" id="MobiDB-lite"/>
    </source>
</evidence>
<feature type="transmembrane region" description="Helical" evidence="14">
    <location>
        <begin position="173"/>
        <end position="193"/>
    </location>
</feature>
<feature type="compositionally biased region" description="Basic residues" evidence="13">
    <location>
        <begin position="19"/>
        <end position="30"/>
    </location>
</feature>
<dbReference type="eggNOG" id="COG2203">
    <property type="taxonomic scope" value="Bacteria"/>
</dbReference>
<keyword evidence="3" id="KW-0597">Phosphoprotein</keyword>
<keyword evidence="6" id="KW-0547">Nucleotide-binding</keyword>
<dbReference type="AlphaFoldDB" id="D7CCN5"/>
<dbReference type="SUPFAM" id="SSF55781">
    <property type="entry name" value="GAF domain-like"/>
    <property type="match status" value="1"/>
</dbReference>
<dbReference type="PANTHER" id="PTHR43156">
    <property type="entry name" value="STAGE II SPORULATION PROTEIN E-RELATED"/>
    <property type="match status" value="1"/>
</dbReference>
<feature type="compositionally biased region" description="Low complexity" evidence="13">
    <location>
        <begin position="129"/>
        <end position="152"/>
    </location>
</feature>